<dbReference type="Proteomes" id="UP000549616">
    <property type="component" value="Unassembled WGS sequence"/>
</dbReference>
<comment type="caution">
    <text evidence="1">The sequence shown here is derived from an EMBL/GenBank/DDBJ whole genome shotgun (WGS) entry which is preliminary data.</text>
</comment>
<accession>A0A853B8W0</accession>
<protein>
    <submittedName>
        <fullName evidence="1">Ribosome-associated toxin RatA of RatAB toxin-antitoxin module</fullName>
    </submittedName>
</protein>
<dbReference type="SUPFAM" id="SSF55961">
    <property type="entry name" value="Bet v1-like"/>
    <property type="match status" value="2"/>
</dbReference>
<dbReference type="InterPro" id="IPR019587">
    <property type="entry name" value="Polyketide_cyclase/dehydratase"/>
</dbReference>
<evidence type="ECO:0000313" key="2">
    <source>
        <dbReference type="Proteomes" id="UP000549616"/>
    </source>
</evidence>
<dbReference type="Gene3D" id="3.30.530.20">
    <property type="match status" value="2"/>
</dbReference>
<name>A0A853B8W0_9PSEU</name>
<proteinExistence type="predicted"/>
<dbReference type="Pfam" id="PF10604">
    <property type="entry name" value="Polyketide_cyc2"/>
    <property type="match status" value="1"/>
</dbReference>
<organism evidence="1 2">
    <name type="scientific">Amycolatopsis endophytica</name>
    <dbReference type="NCBI Taxonomy" id="860233"/>
    <lineage>
        <taxon>Bacteria</taxon>
        <taxon>Bacillati</taxon>
        <taxon>Actinomycetota</taxon>
        <taxon>Actinomycetes</taxon>
        <taxon>Pseudonocardiales</taxon>
        <taxon>Pseudonocardiaceae</taxon>
        <taxon>Amycolatopsis</taxon>
    </lineage>
</organism>
<dbReference type="AlphaFoldDB" id="A0A853B8W0"/>
<sequence>MPTPALHHTHHTVAIAAPPRVVYDLVADTSGWPHTFSPTVHVEKAGGGDRSEVLRIWAFAHGEVRDWTSRRELDPVALRVAFRQEVSSPPVLGMGGEWLIGDAGDGTTLVEFRHDFSVENDEPAHVEWVTAAIDRNTGAELDALRAAAELGQRRAELVFSFEDSVTVRGSLAEVYDFVYRADLWEERLPHVARLAFTEDDGGVQTIDMDTRSADGSVHTTKSVRVCFPGESIVYKQTTVPPIMSAHTGRWRFTETGDGVVATSRHTVVLRPEKVTEILGSEATLFSARRQVREALGTNSLATLNLAKQNVEASRV</sequence>
<keyword evidence="2" id="KW-1185">Reference proteome</keyword>
<dbReference type="InterPro" id="IPR023393">
    <property type="entry name" value="START-like_dom_sf"/>
</dbReference>
<dbReference type="EMBL" id="JACCFK010000001">
    <property type="protein sequence ID" value="NYI91753.1"/>
    <property type="molecule type" value="Genomic_DNA"/>
</dbReference>
<gene>
    <name evidence="1" type="ORF">HNR02_005076</name>
</gene>
<reference evidence="1 2" key="1">
    <citation type="submission" date="2020-07" db="EMBL/GenBank/DDBJ databases">
        <title>Sequencing the genomes of 1000 actinobacteria strains.</title>
        <authorList>
            <person name="Klenk H.-P."/>
        </authorList>
    </citation>
    <scope>NUCLEOTIDE SEQUENCE [LARGE SCALE GENOMIC DNA]</scope>
    <source>
        <strain evidence="1 2">DSM 104006</strain>
    </source>
</reference>
<dbReference type="RefSeq" id="WP_179775598.1">
    <property type="nucleotide sequence ID" value="NZ_JACCFK010000001.1"/>
</dbReference>
<dbReference type="CDD" id="cd08861">
    <property type="entry name" value="OtcD1_ARO-CYC_like"/>
    <property type="match status" value="2"/>
</dbReference>
<evidence type="ECO:0000313" key="1">
    <source>
        <dbReference type="EMBL" id="NYI91753.1"/>
    </source>
</evidence>